<dbReference type="AlphaFoldDB" id="A0A367RRZ5"/>
<evidence type="ECO:0000313" key="1">
    <source>
        <dbReference type="EMBL" id="RCJ38490.1"/>
    </source>
</evidence>
<dbReference type="EMBL" id="LXQE01000117">
    <property type="protein sequence ID" value="RCJ38490.1"/>
    <property type="molecule type" value="Genomic_DNA"/>
</dbReference>
<dbReference type="Proteomes" id="UP000252085">
    <property type="component" value="Unassembled WGS sequence"/>
</dbReference>
<sequence>MKLLDVRFLQYKIQDKLIGIIINVKTFVLYKKSTQIKLFLLSALSYRLLNLIKPKNLSSKSDL</sequence>
<organism evidence="1 2">
    <name type="scientific">Nostoc punctiforme NIES-2108</name>
    <dbReference type="NCBI Taxonomy" id="1356359"/>
    <lineage>
        <taxon>Bacteria</taxon>
        <taxon>Bacillati</taxon>
        <taxon>Cyanobacteriota</taxon>
        <taxon>Cyanophyceae</taxon>
        <taxon>Nostocales</taxon>
        <taxon>Nostocaceae</taxon>
        <taxon>Nostoc</taxon>
    </lineage>
</organism>
<comment type="caution">
    <text evidence="1">The sequence shown here is derived from an EMBL/GenBank/DDBJ whole genome shotgun (WGS) entry which is preliminary data.</text>
</comment>
<gene>
    <name evidence="1" type="ORF">A6769_08775</name>
</gene>
<evidence type="ECO:0000313" key="2">
    <source>
        <dbReference type="Proteomes" id="UP000252085"/>
    </source>
</evidence>
<protein>
    <submittedName>
        <fullName evidence="1">Uncharacterized protein</fullName>
    </submittedName>
</protein>
<proteinExistence type="predicted"/>
<name>A0A367RRZ5_NOSPU</name>
<reference evidence="1 2" key="1">
    <citation type="submission" date="2016-04" db="EMBL/GenBank/DDBJ databases">
        <authorList>
            <person name="Evans L.H."/>
            <person name="Alamgir A."/>
            <person name="Owens N."/>
            <person name="Weber N.D."/>
            <person name="Virtaneva K."/>
            <person name="Barbian K."/>
            <person name="Babar A."/>
            <person name="Rosenke K."/>
        </authorList>
    </citation>
    <scope>NUCLEOTIDE SEQUENCE [LARGE SCALE GENOMIC DNA]</scope>
    <source>
        <strain evidence="1">NIES-2108</strain>
    </source>
</reference>
<accession>A0A367RRZ5</accession>